<reference evidence="2 3" key="2">
    <citation type="journal article" date="2019" name="G3 (Bethesda)">
        <title>Hybrid Assembly of the Genome of the Entomopathogenic Nematode Steinernema carpocapsae Identifies the X-Chromosome.</title>
        <authorList>
            <person name="Serra L."/>
            <person name="Macchietto M."/>
            <person name="Macias-Munoz A."/>
            <person name="McGill C.J."/>
            <person name="Rodriguez I.M."/>
            <person name="Rodriguez B."/>
            <person name="Murad R."/>
            <person name="Mortazavi A."/>
        </authorList>
    </citation>
    <scope>NUCLEOTIDE SEQUENCE [LARGE SCALE GENOMIC DNA]</scope>
    <source>
        <strain evidence="2 3">ALL</strain>
    </source>
</reference>
<dbReference type="EMBL" id="AZBU02000001">
    <property type="protein sequence ID" value="TMS36825.1"/>
    <property type="molecule type" value="Genomic_DNA"/>
</dbReference>
<proteinExistence type="predicted"/>
<dbReference type="EMBL" id="CM016762">
    <property type="protein sequence ID" value="TMS36825.1"/>
    <property type="molecule type" value="Genomic_DNA"/>
</dbReference>
<gene>
    <name evidence="2" type="ORF">L596_003903</name>
</gene>
<accession>A0A4U8UVM1</accession>
<evidence type="ECO:0000313" key="3">
    <source>
        <dbReference type="Proteomes" id="UP000298663"/>
    </source>
</evidence>
<keyword evidence="1" id="KW-1133">Transmembrane helix</keyword>
<reference evidence="2 3" key="1">
    <citation type="journal article" date="2015" name="Genome Biol.">
        <title>Comparative genomics of Steinernema reveals deeply conserved gene regulatory networks.</title>
        <authorList>
            <person name="Dillman A.R."/>
            <person name="Macchietto M."/>
            <person name="Porter C.F."/>
            <person name="Rogers A."/>
            <person name="Williams B."/>
            <person name="Antoshechkin I."/>
            <person name="Lee M.M."/>
            <person name="Goodwin Z."/>
            <person name="Lu X."/>
            <person name="Lewis E.E."/>
            <person name="Goodrich-Blair H."/>
            <person name="Stock S.P."/>
            <person name="Adams B.J."/>
            <person name="Sternberg P.W."/>
            <person name="Mortazavi A."/>
        </authorList>
    </citation>
    <scope>NUCLEOTIDE SEQUENCE [LARGE SCALE GENOMIC DNA]</scope>
    <source>
        <strain evidence="2 3">ALL</strain>
    </source>
</reference>
<feature type="transmembrane region" description="Helical" evidence="1">
    <location>
        <begin position="53"/>
        <end position="74"/>
    </location>
</feature>
<dbReference type="Proteomes" id="UP000298663">
    <property type="component" value="Chromosome X"/>
</dbReference>
<organism evidence="2 3">
    <name type="scientific">Steinernema carpocapsae</name>
    <name type="common">Entomopathogenic nematode</name>
    <dbReference type="NCBI Taxonomy" id="34508"/>
    <lineage>
        <taxon>Eukaryota</taxon>
        <taxon>Metazoa</taxon>
        <taxon>Ecdysozoa</taxon>
        <taxon>Nematoda</taxon>
        <taxon>Chromadorea</taxon>
        <taxon>Rhabditida</taxon>
        <taxon>Tylenchina</taxon>
        <taxon>Panagrolaimomorpha</taxon>
        <taxon>Strongyloidoidea</taxon>
        <taxon>Steinernematidae</taxon>
        <taxon>Steinernema</taxon>
    </lineage>
</organism>
<evidence type="ECO:0000256" key="1">
    <source>
        <dbReference type="SAM" id="Phobius"/>
    </source>
</evidence>
<sequence length="227" mass="25482">MTSTDLAGRSRSFRKPHPLFSVLRSCYSRFLGEQCSSSLISEPKFRFSTRLDLVMINNVLLVTATTLFVSAHASGHFMREPIKRPICAPSESCLTTGFGFRFGVCDCPGENPTCPENNPHSMVQHNEFNYHFCKPRHLALCKKGEIATSVIGIKMQMHCLCPEGDEFLAQPVDAFSNVINYVCGQNSTNAPTAKELNSQWSSMIMTNYQHWKDQQTEENPALFGMTK</sequence>
<keyword evidence="1" id="KW-0472">Membrane</keyword>
<dbReference type="STRING" id="34508.A0A4U8UVM1"/>
<comment type="caution">
    <text evidence="2">The sequence shown here is derived from an EMBL/GenBank/DDBJ whole genome shotgun (WGS) entry which is preliminary data.</text>
</comment>
<dbReference type="OrthoDB" id="5773570at2759"/>
<keyword evidence="3" id="KW-1185">Reference proteome</keyword>
<name>A0A4U8UVM1_STECR</name>
<protein>
    <submittedName>
        <fullName evidence="2">Uncharacterized protein</fullName>
    </submittedName>
</protein>
<evidence type="ECO:0000313" key="2">
    <source>
        <dbReference type="EMBL" id="TMS36825.1"/>
    </source>
</evidence>
<keyword evidence="1" id="KW-0812">Transmembrane</keyword>
<dbReference type="AlphaFoldDB" id="A0A4U8UVM1"/>